<name>A0A087E2K1_9BIFI</name>
<feature type="transmembrane region" description="Helical" evidence="1">
    <location>
        <begin position="71"/>
        <end position="94"/>
    </location>
</feature>
<dbReference type="Proteomes" id="UP000029003">
    <property type="component" value="Unassembled WGS sequence"/>
</dbReference>
<dbReference type="RefSeq" id="WP_029576148.1">
    <property type="nucleotide sequence ID" value="NZ_JGZT01000007.1"/>
</dbReference>
<accession>A0A087E2K1</accession>
<evidence type="ECO:0008006" key="4">
    <source>
        <dbReference type="Google" id="ProtNLM"/>
    </source>
</evidence>
<proteinExistence type="predicted"/>
<evidence type="ECO:0000313" key="3">
    <source>
        <dbReference type="Proteomes" id="UP000029003"/>
    </source>
</evidence>
<evidence type="ECO:0000313" key="2">
    <source>
        <dbReference type="EMBL" id="KFJ02002.1"/>
    </source>
</evidence>
<organism evidence="2 3">
    <name type="scientific">Bifidobacterium thermacidophilum subsp. thermacidophilum</name>
    <dbReference type="NCBI Taxonomy" id="79262"/>
    <lineage>
        <taxon>Bacteria</taxon>
        <taxon>Bacillati</taxon>
        <taxon>Actinomycetota</taxon>
        <taxon>Actinomycetes</taxon>
        <taxon>Bifidobacteriales</taxon>
        <taxon>Bifidobacteriaceae</taxon>
        <taxon>Bifidobacterium</taxon>
    </lineage>
</organism>
<protein>
    <recommendedName>
        <fullName evidence="4">Transferase</fullName>
    </recommendedName>
</protein>
<feature type="transmembrane region" description="Helical" evidence="1">
    <location>
        <begin position="147"/>
        <end position="170"/>
    </location>
</feature>
<feature type="transmembrane region" description="Helical" evidence="1">
    <location>
        <begin position="176"/>
        <end position="198"/>
    </location>
</feature>
<feature type="transmembrane region" description="Helical" evidence="1">
    <location>
        <begin position="20"/>
        <end position="39"/>
    </location>
</feature>
<dbReference type="AlphaFoldDB" id="A0A087E2K1"/>
<reference evidence="2 3" key="1">
    <citation type="submission" date="2014-03" db="EMBL/GenBank/DDBJ databases">
        <title>Genomics of Bifidobacteria.</title>
        <authorList>
            <person name="Ventura M."/>
            <person name="Milani C."/>
            <person name="Lugli G.A."/>
        </authorList>
    </citation>
    <scope>NUCLEOTIDE SEQUENCE [LARGE SCALE GENOMIC DNA]</scope>
    <source>
        <strain evidence="2 3">LMG 21395</strain>
    </source>
</reference>
<dbReference type="InterPro" id="IPR036259">
    <property type="entry name" value="MFS_trans_sf"/>
</dbReference>
<dbReference type="OrthoDB" id="9814991at2"/>
<dbReference type="EMBL" id="JGZT01000007">
    <property type="protein sequence ID" value="KFJ02002.1"/>
    <property type="molecule type" value="Genomic_DNA"/>
</dbReference>
<comment type="caution">
    <text evidence="2">The sequence shown here is derived from an EMBL/GenBank/DDBJ whole genome shotgun (WGS) entry which is preliminary data.</text>
</comment>
<keyword evidence="1" id="KW-0812">Transmembrane</keyword>
<feature type="transmembrane region" description="Helical" evidence="1">
    <location>
        <begin position="106"/>
        <end position="126"/>
    </location>
</feature>
<dbReference type="SUPFAM" id="SSF103473">
    <property type="entry name" value="MFS general substrate transporter"/>
    <property type="match status" value="1"/>
</dbReference>
<evidence type="ECO:0000256" key="1">
    <source>
        <dbReference type="SAM" id="Phobius"/>
    </source>
</evidence>
<keyword evidence="1" id="KW-1133">Transmembrane helix</keyword>
<dbReference type="Pfam" id="PF04854">
    <property type="entry name" value="DUF624"/>
    <property type="match status" value="1"/>
</dbReference>
<sequence length="220" mass="23545">MPIFDQDNPFNDFMSHLGDMAMANVAWAVCSLPVVTIGASTSALFDVARAIDEGDDSHVLKRFWSAFTRRIGTTLLIGIIYLAFLGLIAFDMWYTSSSGNGDLNAINYGICIAIGIIGAICSAYVLPLASRSNLPAGGQFKRSAALVAAHPVAALSAFALAAIPCIIAVWMPGGLFFVIFFWGLLFAGCSSWLTAVLMRQQRVFADPLVTVDEAPTAARR</sequence>
<dbReference type="InterPro" id="IPR006938">
    <property type="entry name" value="DUF624"/>
</dbReference>
<keyword evidence="1" id="KW-0472">Membrane</keyword>
<gene>
    <name evidence="2" type="ORF">THER5_0175</name>
</gene>